<evidence type="ECO:0000259" key="1">
    <source>
        <dbReference type="Pfam" id="PF14261"/>
    </source>
</evidence>
<accession>A0ABS1EJI1</accession>
<protein>
    <submittedName>
        <fullName evidence="2">DUF4351 domain-containing protein</fullName>
    </submittedName>
</protein>
<sequence length="278" mass="32594">MDYNKIEDAVFKKAMEFFKDNAVQFFGIDTKIVAPAETEIKNVDIKTNYTDYLFYTADGNYLHFEFQTTDKKEDIKRFLYYDASLFYKDKRKIRTVVIYSADIEDAEIHIDAGSINYNIEAFYMKNLDGDKKLEMLKNKIRNNEKLTSEDILTLSFIPLMSSNISKSERTLEGIELANSIQDSEVKLKCLTLLYALFDKFGDKISKKRFKEVFSVTEIGKMIRDEGKAEILIKLLNKKFKKLSEEYEEKIKNLPSENIELIANDIFDLEKVEDLEKYF</sequence>
<dbReference type="Pfam" id="PF14261">
    <property type="entry name" value="DUF4351"/>
    <property type="match status" value="1"/>
</dbReference>
<proteinExistence type="predicted"/>
<evidence type="ECO:0000313" key="2">
    <source>
        <dbReference type="EMBL" id="MBK1809488.1"/>
    </source>
</evidence>
<gene>
    <name evidence="2" type="ORF">JHL18_02355</name>
</gene>
<name>A0ABS1EJI1_9CLOT</name>
<organism evidence="2 3">
    <name type="scientific">Clostridium yunnanense</name>
    <dbReference type="NCBI Taxonomy" id="2800325"/>
    <lineage>
        <taxon>Bacteria</taxon>
        <taxon>Bacillati</taxon>
        <taxon>Bacillota</taxon>
        <taxon>Clostridia</taxon>
        <taxon>Eubacteriales</taxon>
        <taxon>Clostridiaceae</taxon>
        <taxon>Clostridium</taxon>
    </lineage>
</organism>
<keyword evidence="3" id="KW-1185">Reference proteome</keyword>
<dbReference type="Proteomes" id="UP000596739">
    <property type="component" value="Unassembled WGS sequence"/>
</dbReference>
<dbReference type="InterPro" id="IPR025587">
    <property type="entry name" value="DUF4351"/>
</dbReference>
<dbReference type="RefSeq" id="WP_200266036.1">
    <property type="nucleotide sequence ID" value="NZ_JAENHN010000007.1"/>
</dbReference>
<comment type="caution">
    <text evidence="2">The sequence shown here is derived from an EMBL/GenBank/DDBJ whole genome shotgun (WGS) entry which is preliminary data.</text>
</comment>
<evidence type="ECO:0000313" key="3">
    <source>
        <dbReference type="Proteomes" id="UP000596739"/>
    </source>
</evidence>
<feature type="domain" description="DUF4351" evidence="1">
    <location>
        <begin position="222"/>
        <end position="278"/>
    </location>
</feature>
<reference evidence="3" key="1">
    <citation type="submission" date="2021-01" db="EMBL/GenBank/DDBJ databases">
        <title>Genome public.</title>
        <authorList>
            <person name="Liu C."/>
            <person name="Sun Q."/>
        </authorList>
    </citation>
    <scope>NUCLEOTIDE SEQUENCE [LARGE SCALE GENOMIC DNA]</scope>
    <source>
        <strain evidence="3">YIM B02505</strain>
    </source>
</reference>
<dbReference type="EMBL" id="JAENHN010000007">
    <property type="protein sequence ID" value="MBK1809488.1"/>
    <property type="molecule type" value="Genomic_DNA"/>
</dbReference>